<dbReference type="GeneID" id="16068696"/>
<dbReference type="Proteomes" id="UP000007799">
    <property type="component" value="Unassembled WGS sequence"/>
</dbReference>
<protein>
    <submittedName>
        <fullName evidence="1">Uncharacterized protein</fullName>
    </submittedName>
</protein>
<dbReference type="RefSeq" id="XP_004988170.1">
    <property type="nucleotide sequence ID" value="XM_004988113.1"/>
</dbReference>
<evidence type="ECO:0000313" key="1">
    <source>
        <dbReference type="EMBL" id="EGD80380.1"/>
    </source>
</evidence>
<evidence type="ECO:0000313" key="2">
    <source>
        <dbReference type="Proteomes" id="UP000007799"/>
    </source>
</evidence>
<sequence>MDVVEASNNAALRAAYAKLAKGTRFISKEQVQEAVSEIAVRFGVNHIVKATDSRTYRVRCDNKAWTKQQQQRKHPSTCAYAIHANKQTVSGAWEITEARHHTCWLAQDSEHELGRRRVRPQTLARFDRTMIGNPAAQVQQVSARYGLTMSGSQMAEYAAQAQGRTHVKRQEEFDRLHSFVQWINANGHHAAHLMTKDGAFSELLFCLKLNGLSAKSPKVLFTDATHLSYNNMMLHLLCQLDADNKIFILGANITQQGEHTILSDLGTAVTSAINEIPMWHHGMCSVHMRRASGAPATL</sequence>
<dbReference type="AlphaFoldDB" id="F2URX5"/>
<reference evidence="1" key="1">
    <citation type="submission" date="2009-08" db="EMBL/GenBank/DDBJ databases">
        <title>Annotation of Salpingoeca rosetta.</title>
        <authorList>
            <consortium name="The Broad Institute Genome Sequencing Platform"/>
            <person name="Russ C."/>
            <person name="Cuomo C."/>
            <person name="Burger G."/>
            <person name="Gray M.W."/>
            <person name="Holland P.W.H."/>
            <person name="King N."/>
            <person name="Lang F.B.F."/>
            <person name="Roger A.J."/>
            <person name="Ruiz-Trillo I."/>
            <person name="Young S.K."/>
            <person name="Zeng Q."/>
            <person name="Gargeya S."/>
            <person name="Alvarado L."/>
            <person name="Berlin A."/>
            <person name="Chapman S.B."/>
            <person name="Chen Z."/>
            <person name="Freedman E."/>
            <person name="Gellesch M."/>
            <person name="Goldberg J."/>
            <person name="Griggs A."/>
            <person name="Gujja S."/>
            <person name="Heilman E."/>
            <person name="Heiman D."/>
            <person name="Howarth C."/>
            <person name="Mehta T."/>
            <person name="Neiman D."/>
            <person name="Pearson M."/>
            <person name="Roberts A."/>
            <person name="Saif S."/>
            <person name="Shea T."/>
            <person name="Shenoy N."/>
            <person name="Sisk P."/>
            <person name="Stolte C."/>
            <person name="Sykes S."/>
            <person name="White J."/>
            <person name="Yandava C."/>
            <person name="Haas B."/>
            <person name="Nusbaum C."/>
            <person name="Birren B."/>
        </authorList>
    </citation>
    <scope>NUCLEOTIDE SEQUENCE [LARGE SCALE GENOMIC DNA]</scope>
    <source>
        <strain evidence="1">ATCC 50818</strain>
    </source>
</reference>
<dbReference type="EMBL" id="GL832992">
    <property type="protein sequence ID" value="EGD80380.1"/>
    <property type="molecule type" value="Genomic_DNA"/>
</dbReference>
<organism evidence="2">
    <name type="scientific">Salpingoeca rosetta (strain ATCC 50818 / BSB-021)</name>
    <dbReference type="NCBI Taxonomy" id="946362"/>
    <lineage>
        <taxon>Eukaryota</taxon>
        <taxon>Choanoflagellata</taxon>
        <taxon>Craspedida</taxon>
        <taxon>Salpingoecidae</taxon>
        <taxon>Salpingoeca</taxon>
    </lineage>
</organism>
<proteinExistence type="predicted"/>
<keyword evidence="2" id="KW-1185">Reference proteome</keyword>
<dbReference type="InParanoid" id="F2URX5"/>
<dbReference type="KEGG" id="sre:PTSG_13078"/>
<name>F2URX5_SALR5</name>
<gene>
    <name evidence="1" type="ORF">PTSG_13078</name>
</gene>
<accession>F2URX5</accession>